<dbReference type="GO" id="GO:0006605">
    <property type="term" value="P:protein targeting"/>
    <property type="evidence" value="ECO:0007669"/>
    <property type="project" value="UniProtKB-UniRule"/>
</dbReference>
<dbReference type="AlphaFoldDB" id="A0A2T7UIZ9"/>
<evidence type="ECO:0000256" key="8">
    <source>
        <dbReference type="ARBA" id="ARBA00023143"/>
    </source>
</evidence>
<dbReference type="RefSeq" id="WP_053174756.1">
    <property type="nucleotide sequence ID" value="NZ_LFYT02000001.1"/>
</dbReference>
<dbReference type="PANTHER" id="PTHR30065">
    <property type="entry name" value="FLAGELLAR BIOSYNTHETIC PROTEIN FLIR"/>
    <property type="match status" value="1"/>
</dbReference>
<sequence length="255" mass="27845">MAISESLLLQFLSPIFWPFIRVLAVFSVAPIFASRSFPMRVRVALALLVAWSSAGIIPEQVLVSLASPDAVRVVMHEILVGLSIGFSVRIVFAAAEFAGELIGLQMGLNFAGFFNPSSNVQASAMAVFMGHMTALLFVVLNGHLMVLMAVVQSYQFVPLNSSMLELIQNWRLHEMGALIFSSAFWMALPVMVLLLLVNIALGVMSRVAPQMNIYAVGFPVTLTAGLAGLWILFPFMDRAFFALFELALGNFGIRI</sequence>
<feature type="transmembrane region" description="Helical" evidence="10">
    <location>
        <begin position="45"/>
        <end position="66"/>
    </location>
</feature>
<organism evidence="11 12">
    <name type="scientific">Limnohabitans planktonicus II-D5</name>
    <dbReference type="NCBI Taxonomy" id="1293045"/>
    <lineage>
        <taxon>Bacteria</taxon>
        <taxon>Pseudomonadati</taxon>
        <taxon>Pseudomonadota</taxon>
        <taxon>Betaproteobacteria</taxon>
        <taxon>Burkholderiales</taxon>
        <taxon>Comamonadaceae</taxon>
        <taxon>Limnohabitans</taxon>
    </lineage>
</organism>
<dbReference type="Pfam" id="PF01311">
    <property type="entry name" value="Bac_export_1"/>
    <property type="match status" value="1"/>
</dbReference>
<dbReference type="GO" id="GO:0044780">
    <property type="term" value="P:bacterial-type flagellum assembly"/>
    <property type="evidence" value="ECO:0007669"/>
    <property type="project" value="UniProtKB-UniRule"/>
</dbReference>
<dbReference type="PANTHER" id="PTHR30065:SF8">
    <property type="entry name" value="FLAGELLAR BIOSYNTHETIC PROTEIN FLIR"/>
    <property type="match status" value="1"/>
</dbReference>
<proteinExistence type="inferred from homology"/>
<comment type="subcellular location">
    <subcellularLocation>
        <location evidence="10">Cell membrane</location>
        <topology evidence="10">Multi-pass membrane protein</topology>
    </subcellularLocation>
    <subcellularLocation>
        <location evidence="10">Bacterial flagellum basal body</location>
    </subcellularLocation>
</comment>
<dbReference type="STRING" id="1293045.H663_15435"/>
<keyword evidence="6 10" id="KW-1133">Transmembrane helix</keyword>
<feature type="transmembrane region" description="Helical" evidence="10">
    <location>
        <begin position="78"/>
        <end position="98"/>
    </location>
</feature>
<evidence type="ECO:0000256" key="7">
    <source>
        <dbReference type="ARBA" id="ARBA00023136"/>
    </source>
</evidence>
<comment type="similarity">
    <text evidence="2 10">Belongs to the FliR/MopE/SpaR family.</text>
</comment>
<name>A0A2T7UIZ9_9BURK</name>
<dbReference type="EMBL" id="LFYT02000001">
    <property type="protein sequence ID" value="PVE44659.1"/>
    <property type="molecule type" value="Genomic_DNA"/>
</dbReference>
<dbReference type="OrthoDB" id="9797790at2"/>
<keyword evidence="12" id="KW-1185">Reference proteome</keyword>
<keyword evidence="11" id="KW-0966">Cell projection</keyword>
<evidence type="ECO:0000313" key="11">
    <source>
        <dbReference type="EMBL" id="PVE44659.1"/>
    </source>
</evidence>
<feature type="transmembrane region" description="Helical" evidence="10">
    <location>
        <begin position="177"/>
        <end position="201"/>
    </location>
</feature>
<dbReference type="PRINTS" id="PR00953">
    <property type="entry name" value="TYPE3IMRPROT"/>
</dbReference>
<dbReference type="Proteomes" id="UP000037507">
    <property type="component" value="Unassembled WGS sequence"/>
</dbReference>
<protein>
    <recommendedName>
        <fullName evidence="3 9">Flagellar biosynthetic protein FliR</fullName>
    </recommendedName>
</protein>
<evidence type="ECO:0000256" key="4">
    <source>
        <dbReference type="ARBA" id="ARBA00022475"/>
    </source>
</evidence>
<feature type="transmembrane region" description="Helical" evidence="10">
    <location>
        <begin position="15"/>
        <end position="33"/>
    </location>
</feature>
<evidence type="ECO:0000256" key="5">
    <source>
        <dbReference type="ARBA" id="ARBA00022692"/>
    </source>
</evidence>
<keyword evidence="7 10" id="KW-0472">Membrane</keyword>
<evidence type="ECO:0000256" key="10">
    <source>
        <dbReference type="RuleBase" id="RU362071"/>
    </source>
</evidence>
<keyword evidence="11" id="KW-0282">Flagellum</keyword>
<dbReference type="NCBIfam" id="TIGR01400">
    <property type="entry name" value="fliR"/>
    <property type="match status" value="1"/>
</dbReference>
<evidence type="ECO:0000256" key="3">
    <source>
        <dbReference type="ARBA" id="ARBA00021717"/>
    </source>
</evidence>
<dbReference type="GO" id="GO:0009425">
    <property type="term" value="C:bacterial-type flagellum basal body"/>
    <property type="evidence" value="ECO:0007669"/>
    <property type="project" value="UniProtKB-SubCell"/>
</dbReference>
<feature type="transmembrane region" description="Helical" evidence="10">
    <location>
        <begin position="134"/>
        <end position="157"/>
    </location>
</feature>
<evidence type="ECO:0000256" key="2">
    <source>
        <dbReference type="ARBA" id="ARBA00009772"/>
    </source>
</evidence>
<gene>
    <name evidence="11" type="ORF">H663_001170</name>
</gene>
<keyword evidence="4 10" id="KW-1003">Cell membrane</keyword>
<reference evidence="11" key="1">
    <citation type="submission" date="2017-04" db="EMBL/GenBank/DDBJ databases">
        <title>Unexpected and diverse lifestyles within the genus Limnohabitans.</title>
        <authorList>
            <person name="Kasalicky V."/>
            <person name="Mehrshad M."/>
            <person name="Andrei S.-A."/>
            <person name="Salcher M."/>
            <person name="Kratochvilova H."/>
            <person name="Simek K."/>
            <person name="Ghai R."/>
        </authorList>
    </citation>
    <scope>NUCLEOTIDE SEQUENCE [LARGE SCALE GENOMIC DNA]</scope>
    <source>
        <strain evidence="11">II-D5</strain>
    </source>
</reference>
<comment type="function">
    <text evidence="1 10">Role in flagellar biosynthesis.</text>
</comment>
<accession>A0A2T7UIZ9</accession>
<keyword evidence="5 10" id="KW-0812">Transmembrane</keyword>
<evidence type="ECO:0000256" key="9">
    <source>
        <dbReference type="NCBIfam" id="TIGR01400"/>
    </source>
</evidence>
<dbReference type="InterPro" id="IPR002010">
    <property type="entry name" value="T3SS_IM_R"/>
</dbReference>
<evidence type="ECO:0000313" key="12">
    <source>
        <dbReference type="Proteomes" id="UP000037507"/>
    </source>
</evidence>
<evidence type="ECO:0000256" key="1">
    <source>
        <dbReference type="ARBA" id="ARBA00002578"/>
    </source>
</evidence>
<feature type="transmembrane region" description="Helical" evidence="10">
    <location>
        <begin position="213"/>
        <end position="233"/>
    </location>
</feature>
<keyword evidence="8 10" id="KW-0975">Bacterial flagellum</keyword>
<dbReference type="InterPro" id="IPR006303">
    <property type="entry name" value="FliR"/>
</dbReference>
<keyword evidence="11" id="KW-0969">Cilium</keyword>
<evidence type="ECO:0000256" key="6">
    <source>
        <dbReference type="ARBA" id="ARBA00022989"/>
    </source>
</evidence>
<comment type="caution">
    <text evidence="11">The sequence shown here is derived from an EMBL/GenBank/DDBJ whole genome shotgun (WGS) entry which is preliminary data.</text>
</comment>
<dbReference type="GO" id="GO:0005886">
    <property type="term" value="C:plasma membrane"/>
    <property type="evidence" value="ECO:0007669"/>
    <property type="project" value="UniProtKB-SubCell"/>
</dbReference>